<dbReference type="EnsemblPlants" id="Pp3c2_24320V3.1">
    <property type="protein sequence ID" value="PAC:32934720.CDS.1"/>
    <property type="gene ID" value="Pp3c2_24320"/>
</dbReference>
<sequence>MEVMITEASARCSSILGHSAAAAACDFRAIEQAGGSGLRAPCLPSRRLPGGAGSELAAWTPHGQCNPIQFSIGSVFDIEPRVFADGELHSCVDSTE</sequence>
<reference evidence="2" key="3">
    <citation type="submission" date="2020-12" db="UniProtKB">
        <authorList>
            <consortium name="EnsemblPlants"/>
        </authorList>
    </citation>
    <scope>IDENTIFICATION</scope>
</reference>
<organism evidence="1">
    <name type="scientific">Physcomitrium patens</name>
    <name type="common">Spreading-leaved earth moss</name>
    <name type="synonym">Physcomitrella patens</name>
    <dbReference type="NCBI Taxonomy" id="3218"/>
    <lineage>
        <taxon>Eukaryota</taxon>
        <taxon>Viridiplantae</taxon>
        <taxon>Streptophyta</taxon>
        <taxon>Embryophyta</taxon>
        <taxon>Bryophyta</taxon>
        <taxon>Bryophytina</taxon>
        <taxon>Bryopsida</taxon>
        <taxon>Funariidae</taxon>
        <taxon>Funariales</taxon>
        <taxon>Funariaceae</taxon>
        <taxon>Physcomitrium</taxon>
    </lineage>
</organism>
<keyword evidence="3" id="KW-1185">Reference proteome</keyword>
<dbReference type="Gramene" id="Pp3c2_24320V3.1">
    <property type="protein sequence ID" value="PAC:32934720.CDS.1"/>
    <property type="gene ID" value="Pp3c2_24320"/>
</dbReference>
<reference evidence="1 3" key="2">
    <citation type="journal article" date="2018" name="Plant J.">
        <title>The Physcomitrella patens chromosome-scale assembly reveals moss genome structure and evolution.</title>
        <authorList>
            <person name="Lang D."/>
            <person name="Ullrich K.K."/>
            <person name="Murat F."/>
            <person name="Fuchs J."/>
            <person name="Jenkins J."/>
            <person name="Haas F.B."/>
            <person name="Piednoel M."/>
            <person name="Gundlach H."/>
            <person name="Van Bel M."/>
            <person name="Meyberg R."/>
            <person name="Vives C."/>
            <person name="Morata J."/>
            <person name="Symeonidi A."/>
            <person name="Hiss M."/>
            <person name="Muchero W."/>
            <person name="Kamisugi Y."/>
            <person name="Saleh O."/>
            <person name="Blanc G."/>
            <person name="Decker E.L."/>
            <person name="van Gessel N."/>
            <person name="Grimwood J."/>
            <person name="Hayes R.D."/>
            <person name="Graham S.W."/>
            <person name="Gunter L.E."/>
            <person name="McDaniel S.F."/>
            <person name="Hoernstein S.N.W."/>
            <person name="Larsson A."/>
            <person name="Li F.W."/>
            <person name="Perroud P.F."/>
            <person name="Phillips J."/>
            <person name="Ranjan P."/>
            <person name="Rokshar D.S."/>
            <person name="Rothfels C.J."/>
            <person name="Schneider L."/>
            <person name="Shu S."/>
            <person name="Stevenson D.W."/>
            <person name="Thummler F."/>
            <person name="Tillich M."/>
            <person name="Villarreal Aguilar J.C."/>
            <person name="Widiez T."/>
            <person name="Wong G.K."/>
            <person name="Wymore A."/>
            <person name="Zhang Y."/>
            <person name="Zimmer A.D."/>
            <person name="Quatrano R.S."/>
            <person name="Mayer K.F.X."/>
            <person name="Goodstein D."/>
            <person name="Casacuberta J.M."/>
            <person name="Vandepoele K."/>
            <person name="Reski R."/>
            <person name="Cuming A.C."/>
            <person name="Tuskan G.A."/>
            <person name="Maumus F."/>
            <person name="Salse J."/>
            <person name="Schmutz J."/>
            <person name="Rensing S.A."/>
        </authorList>
    </citation>
    <scope>NUCLEOTIDE SEQUENCE [LARGE SCALE GENOMIC DNA]</scope>
    <source>
        <strain evidence="2 3">cv. Gransden 2004</strain>
    </source>
</reference>
<dbReference type="Gramene" id="Pp3c2_24320V3.2">
    <property type="protein sequence ID" value="PAC:32934721.CDS.1"/>
    <property type="gene ID" value="Pp3c2_24320"/>
</dbReference>
<dbReference type="EnsemblPlants" id="Pp3c2_24320V3.2">
    <property type="protein sequence ID" value="PAC:32934721.CDS.1"/>
    <property type="gene ID" value="Pp3c2_24320"/>
</dbReference>
<name>A0A2K1L2U8_PHYPA</name>
<dbReference type="Proteomes" id="UP000006727">
    <property type="component" value="Chromosome 2"/>
</dbReference>
<accession>A0A2K1L2U8</accession>
<evidence type="ECO:0000313" key="2">
    <source>
        <dbReference type="EnsemblPlants" id="PAC:32934720.CDS.1"/>
    </source>
</evidence>
<protein>
    <submittedName>
        <fullName evidence="1 2">Uncharacterized protein</fullName>
    </submittedName>
</protein>
<gene>
    <name evidence="1" type="ORF">PHYPA_003148</name>
</gene>
<evidence type="ECO:0000313" key="1">
    <source>
        <dbReference type="EMBL" id="PNR60355.1"/>
    </source>
</evidence>
<dbReference type="PaxDb" id="3218-PP1S135_15V6.1"/>
<dbReference type="AlphaFoldDB" id="A0A2K1L2U8"/>
<reference evidence="1 3" key="1">
    <citation type="journal article" date="2008" name="Science">
        <title>The Physcomitrella genome reveals evolutionary insights into the conquest of land by plants.</title>
        <authorList>
            <person name="Rensing S."/>
            <person name="Lang D."/>
            <person name="Zimmer A."/>
            <person name="Terry A."/>
            <person name="Salamov A."/>
            <person name="Shapiro H."/>
            <person name="Nishiyama T."/>
            <person name="Perroud P.-F."/>
            <person name="Lindquist E."/>
            <person name="Kamisugi Y."/>
            <person name="Tanahashi T."/>
            <person name="Sakakibara K."/>
            <person name="Fujita T."/>
            <person name="Oishi K."/>
            <person name="Shin-I T."/>
            <person name="Kuroki Y."/>
            <person name="Toyoda A."/>
            <person name="Suzuki Y."/>
            <person name="Hashimoto A."/>
            <person name="Yamaguchi K."/>
            <person name="Sugano A."/>
            <person name="Kohara Y."/>
            <person name="Fujiyama A."/>
            <person name="Anterola A."/>
            <person name="Aoki S."/>
            <person name="Ashton N."/>
            <person name="Barbazuk W.B."/>
            <person name="Barker E."/>
            <person name="Bennetzen J."/>
            <person name="Bezanilla M."/>
            <person name="Blankenship R."/>
            <person name="Cho S.H."/>
            <person name="Dutcher S."/>
            <person name="Estelle M."/>
            <person name="Fawcett J.A."/>
            <person name="Gundlach H."/>
            <person name="Hanada K."/>
            <person name="Heyl A."/>
            <person name="Hicks K.A."/>
            <person name="Hugh J."/>
            <person name="Lohr M."/>
            <person name="Mayer K."/>
            <person name="Melkozernov A."/>
            <person name="Murata T."/>
            <person name="Nelson D."/>
            <person name="Pils B."/>
            <person name="Prigge M."/>
            <person name="Reiss B."/>
            <person name="Renner T."/>
            <person name="Rombauts S."/>
            <person name="Rushton P."/>
            <person name="Sanderfoot A."/>
            <person name="Schween G."/>
            <person name="Shiu S.-H."/>
            <person name="Stueber K."/>
            <person name="Theodoulou F.L."/>
            <person name="Tu H."/>
            <person name="Van de Peer Y."/>
            <person name="Verrier P.J."/>
            <person name="Waters E."/>
            <person name="Wood A."/>
            <person name="Yang L."/>
            <person name="Cove D."/>
            <person name="Cuming A."/>
            <person name="Hasebe M."/>
            <person name="Lucas S."/>
            <person name="Mishler D.B."/>
            <person name="Reski R."/>
            <person name="Grigoriev I."/>
            <person name="Quatrano R.S."/>
            <person name="Boore J.L."/>
        </authorList>
    </citation>
    <scope>NUCLEOTIDE SEQUENCE [LARGE SCALE GENOMIC DNA]</scope>
    <source>
        <strain evidence="2 3">cv. Gransden 2004</strain>
    </source>
</reference>
<dbReference type="InParanoid" id="A0A2K1L2U8"/>
<dbReference type="EMBL" id="ABEU02000002">
    <property type="protein sequence ID" value="PNR60355.1"/>
    <property type="molecule type" value="Genomic_DNA"/>
</dbReference>
<proteinExistence type="predicted"/>
<evidence type="ECO:0000313" key="3">
    <source>
        <dbReference type="Proteomes" id="UP000006727"/>
    </source>
</evidence>